<proteinExistence type="predicted"/>
<evidence type="ECO:0000313" key="2">
    <source>
        <dbReference type="EMBL" id="OFW32447.1"/>
    </source>
</evidence>
<sequence length="150" mass="17390">MDILGLIDRLEDIIANGRKVPLSGSVVLQEQRMYEIIDELRAALPEELKTARWIVKERQEMIDEADKEAERVIDEARLRAEEMLKEKEIVRLAERRANDIIEAAQAREREIRLGAEDYADEMLANLEVNLGKLLTAVQRGRDRLQGRLER</sequence>
<dbReference type="AlphaFoldDB" id="A0A1F2UHC6"/>
<protein>
    <submittedName>
        <fullName evidence="2">ATPase</fullName>
    </submittedName>
</protein>
<evidence type="ECO:0000313" key="3">
    <source>
        <dbReference type="Proteomes" id="UP000178086"/>
    </source>
</evidence>
<evidence type="ECO:0000256" key="1">
    <source>
        <dbReference type="SAM" id="Coils"/>
    </source>
</evidence>
<organism evidence="2 3">
    <name type="scientific">Candidatus Aquicultor primus</name>
    <dbReference type="NCBI Taxonomy" id="1797195"/>
    <lineage>
        <taxon>Bacteria</taxon>
        <taxon>Bacillati</taxon>
        <taxon>Actinomycetota</taxon>
        <taxon>Candidatus Aquicultoria</taxon>
        <taxon>Candidatus Aquicultorales</taxon>
        <taxon>Candidatus Aquicultoraceae</taxon>
        <taxon>Candidatus Aquicultor</taxon>
    </lineage>
</organism>
<accession>A0A1F2UHC6</accession>
<comment type="caution">
    <text evidence="2">The sequence shown here is derived from an EMBL/GenBank/DDBJ whole genome shotgun (WGS) entry which is preliminary data.</text>
</comment>
<reference evidence="2 3" key="1">
    <citation type="journal article" date="2016" name="Nat. Commun.">
        <title>Thousands of microbial genomes shed light on interconnected biogeochemical processes in an aquifer system.</title>
        <authorList>
            <person name="Anantharaman K."/>
            <person name="Brown C.T."/>
            <person name="Hug L.A."/>
            <person name="Sharon I."/>
            <person name="Castelle C.J."/>
            <person name="Probst A.J."/>
            <person name="Thomas B.C."/>
            <person name="Singh A."/>
            <person name="Wilkins M.J."/>
            <person name="Karaoz U."/>
            <person name="Brodie E.L."/>
            <person name="Williams K.H."/>
            <person name="Hubbard S.S."/>
            <person name="Banfield J.F."/>
        </authorList>
    </citation>
    <scope>NUCLEOTIDE SEQUENCE [LARGE SCALE GENOMIC DNA]</scope>
</reference>
<keyword evidence="1" id="KW-0175">Coiled coil</keyword>
<dbReference type="Proteomes" id="UP000178086">
    <property type="component" value="Unassembled WGS sequence"/>
</dbReference>
<name>A0A1F2UHC6_9ACTN</name>
<gene>
    <name evidence="2" type="ORF">A2074_03650</name>
</gene>
<feature type="coiled-coil region" evidence="1">
    <location>
        <begin position="55"/>
        <end position="93"/>
    </location>
</feature>
<dbReference type="EMBL" id="MELI01000095">
    <property type="protein sequence ID" value="OFW32447.1"/>
    <property type="molecule type" value="Genomic_DNA"/>
</dbReference>